<accession>A0AAV1V2H2</accession>
<keyword evidence="3 9" id="KW-0812">Transmembrane</keyword>
<dbReference type="Gene3D" id="6.10.140.1330">
    <property type="match status" value="1"/>
</dbReference>
<keyword evidence="9" id="KW-0050">Antiport</keyword>
<comment type="caution">
    <text evidence="13">The sequence shown here is derived from an EMBL/GenBank/DDBJ whole genome shotgun (WGS) entry which is preliminary data.</text>
</comment>
<evidence type="ECO:0000256" key="9">
    <source>
        <dbReference type="RuleBase" id="RU003722"/>
    </source>
</evidence>
<dbReference type="AlphaFoldDB" id="A0AAV1V2H2"/>
<feature type="transmembrane region" description="Helical" evidence="11">
    <location>
        <begin position="311"/>
        <end position="332"/>
    </location>
</feature>
<dbReference type="InterPro" id="IPR018422">
    <property type="entry name" value="Cation/H_exchanger_CPA1"/>
</dbReference>
<protein>
    <recommendedName>
        <fullName evidence="9">Sodium/hydrogen exchanger</fullName>
    </recommendedName>
</protein>
<proteinExistence type="inferred from homology"/>
<keyword evidence="7 11" id="KW-0472">Membrane</keyword>
<keyword evidence="6 9" id="KW-0406">Ion transport</keyword>
<dbReference type="EMBL" id="CAKLBY020000259">
    <property type="protein sequence ID" value="CAK7940726.1"/>
    <property type="molecule type" value="Genomic_DNA"/>
</dbReference>
<dbReference type="Proteomes" id="UP001162060">
    <property type="component" value="Unassembled WGS sequence"/>
</dbReference>
<evidence type="ECO:0000256" key="6">
    <source>
        <dbReference type="ARBA" id="ARBA00023065"/>
    </source>
</evidence>
<evidence type="ECO:0000256" key="2">
    <source>
        <dbReference type="ARBA" id="ARBA00022448"/>
    </source>
</evidence>
<evidence type="ECO:0000256" key="11">
    <source>
        <dbReference type="SAM" id="Phobius"/>
    </source>
</evidence>
<dbReference type="PANTHER" id="PTHR10110:SF187">
    <property type="entry name" value="SODIUM_HYDROGEN EXCHANGER"/>
    <property type="match status" value="1"/>
</dbReference>
<feature type="transmembrane region" description="Helical" evidence="11">
    <location>
        <begin position="44"/>
        <end position="65"/>
    </location>
</feature>
<feature type="transmembrane region" description="Helical" evidence="11">
    <location>
        <begin position="373"/>
        <end position="396"/>
    </location>
</feature>
<feature type="transmembrane region" description="Helical" evidence="11">
    <location>
        <begin position="338"/>
        <end position="361"/>
    </location>
</feature>
<dbReference type="InterPro" id="IPR006153">
    <property type="entry name" value="Cation/H_exchanger_TM"/>
</dbReference>
<feature type="transmembrane region" description="Helical" evidence="11">
    <location>
        <begin position="402"/>
        <end position="425"/>
    </location>
</feature>
<feature type="transmembrane region" description="Helical" evidence="11">
    <location>
        <begin position="142"/>
        <end position="163"/>
    </location>
</feature>
<dbReference type="GO" id="GO:0015385">
    <property type="term" value="F:sodium:proton antiporter activity"/>
    <property type="evidence" value="ECO:0007669"/>
    <property type="project" value="InterPro"/>
</dbReference>
<comment type="subcellular location">
    <subcellularLocation>
        <location evidence="1">Membrane</location>
        <topology evidence="1">Multi-pass membrane protein</topology>
    </subcellularLocation>
</comment>
<feature type="transmembrane region" description="Helical" evidence="11">
    <location>
        <begin position="273"/>
        <end position="290"/>
    </location>
</feature>
<evidence type="ECO:0000256" key="7">
    <source>
        <dbReference type="ARBA" id="ARBA00023136"/>
    </source>
</evidence>
<dbReference type="PRINTS" id="PR01084">
    <property type="entry name" value="NAHEXCHNGR"/>
</dbReference>
<gene>
    <name evidence="13" type="ORF">PM001_LOCUS25876</name>
</gene>
<dbReference type="GO" id="GO:0098719">
    <property type="term" value="P:sodium ion import across plasma membrane"/>
    <property type="evidence" value="ECO:0007669"/>
    <property type="project" value="TreeGrafter"/>
</dbReference>
<dbReference type="NCBIfam" id="TIGR00840">
    <property type="entry name" value="b_cpa1"/>
    <property type="match status" value="1"/>
</dbReference>
<dbReference type="Pfam" id="PF00999">
    <property type="entry name" value="Na_H_Exchanger"/>
    <property type="match status" value="1"/>
</dbReference>
<keyword evidence="8 9" id="KW-0739">Sodium transport</keyword>
<reference evidence="13" key="1">
    <citation type="submission" date="2024-01" db="EMBL/GenBank/DDBJ databases">
        <authorList>
            <person name="Webb A."/>
        </authorList>
    </citation>
    <scope>NUCLEOTIDE SEQUENCE</scope>
    <source>
        <strain evidence="13">Pm1</strain>
    </source>
</reference>
<evidence type="ECO:0000256" key="5">
    <source>
        <dbReference type="ARBA" id="ARBA00023053"/>
    </source>
</evidence>
<feature type="transmembrane region" description="Helical" evidence="11">
    <location>
        <begin position="175"/>
        <end position="194"/>
    </location>
</feature>
<feature type="transmembrane region" description="Helical" evidence="11">
    <location>
        <begin position="77"/>
        <end position="95"/>
    </location>
</feature>
<evidence type="ECO:0000259" key="12">
    <source>
        <dbReference type="Pfam" id="PF00999"/>
    </source>
</evidence>
<feature type="region of interest" description="Disordered" evidence="10">
    <location>
        <begin position="492"/>
        <end position="513"/>
    </location>
</feature>
<feature type="transmembrane region" description="Helical" evidence="11">
    <location>
        <begin position="107"/>
        <end position="130"/>
    </location>
</feature>
<evidence type="ECO:0000313" key="13">
    <source>
        <dbReference type="EMBL" id="CAK7940726.1"/>
    </source>
</evidence>
<dbReference type="GO" id="GO:0005886">
    <property type="term" value="C:plasma membrane"/>
    <property type="evidence" value="ECO:0007669"/>
    <property type="project" value="TreeGrafter"/>
</dbReference>
<evidence type="ECO:0000256" key="10">
    <source>
        <dbReference type="SAM" id="MobiDB-lite"/>
    </source>
</evidence>
<dbReference type="PANTHER" id="PTHR10110">
    <property type="entry name" value="SODIUM/HYDROGEN EXCHANGER"/>
    <property type="match status" value="1"/>
</dbReference>
<evidence type="ECO:0000256" key="3">
    <source>
        <dbReference type="ARBA" id="ARBA00022692"/>
    </source>
</evidence>
<dbReference type="GO" id="GO:0015386">
    <property type="term" value="F:potassium:proton antiporter activity"/>
    <property type="evidence" value="ECO:0007669"/>
    <property type="project" value="TreeGrafter"/>
</dbReference>
<keyword evidence="5" id="KW-0915">Sodium</keyword>
<evidence type="ECO:0000256" key="1">
    <source>
        <dbReference type="ARBA" id="ARBA00004141"/>
    </source>
</evidence>
<organism evidence="13 14">
    <name type="scientific">Peronospora matthiolae</name>
    <dbReference type="NCBI Taxonomy" id="2874970"/>
    <lineage>
        <taxon>Eukaryota</taxon>
        <taxon>Sar</taxon>
        <taxon>Stramenopiles</taxon>
        <taxon>Oomycota</taxon>
        <taxon>Peronosporomycetes</taxon>
        <taxon>Peronosporales</taxon>
        <taxon>Peronosporaceae</taxon>
        <taxon>Peronospora</taxon>
    </lineage>
</organism>
<feature type="transmembrane region" description="Helical" evidence="11">
    <location>
        <begin position="12"/>
        <end position="32"/>
    </location>
</feature>
<evidence type="ECO:0000256" key="4">
    <source>
        <dbReference type="ARBA" id="ARBA00022989"/>
    </source>
</evidence>
<name>A0AAV1V2H2_9STRA</name>
<evidence type="ECO:0000256" key="8">
    <source>
        <dbReference type="ARBA" id="ARBA00023201"/>
    </source>
</evidence>
<comment type="similarity">
    <text evidence="9">Belongs to the monovalent cation:proton antiporter 1 (CPA1) transporter (TC 2.A.36) family.</text>
</comment>
<feature type="transmembrane region" description="Helical" evidence="11">
    <location>
        <begin position="214"/>
        <end position="239"/>
    </location>
</feature>
<dbReference type="GO" id="GO:0051453">
    <property type="term" value="P:regulation of intracellular pH"/>
    <property type="evidence" value="ECO:0007669"/>
    <property type="project" value="TreeGrafter"/>
</dbReference>
<keyword evidence="2 9" id="KW-0813">Transport</keyword>
<feature type="transmembrane region" description="Helical" evidence="11">
    <location>
        <begin position="251"/>
        <end position="267"/>
    </location>
</feature>
<keyword evidence="4 11" id="KW-1133">Transmembrane helix</keyword>
<sequence length="513" mass="56277">MPLAVNAEETQQHWAGAELLVCAVIQLLLVNVAYRIDCMREAPLLSTSSWAISCGLGSGALLALVSKTRVHDAGLDPQILFLALVPPIILDAGFNTQRKGFFSNFSAILLLAIVGTLVATFATGGILIWLGERGVITQLKSAEAFLFGSLISAIDPVATLVVFRKCRAPSMLFNLVFGESVLNDAVAIVVFTLFQNLIKSGNSDVNAQVAVGMVASLLSIIVGSVALSGVICYSSAYFLRHSDPALRQYPMYEMSIILLSCYASYLAADIFQLSGLLAVFFSGVFIRHYHMYNISETSAFAFKQLLSTMSFLAENFIYLYLGLSVFAYQDFFVWDWSFILATFGVCLIARALNTFPLCYLANCRRSERQKIPFKYMVVIWFSGLRGAIAFALVLNVSTDNPIHAAILKSSTLFLALFTTVFFGMATGPLLRILKLTGDPEQDVSTSEVVDVVETPAEKEALVSPALSPPSSWSVHSKWIELDEKYLKPIFGGNPRRPRRDADQVRYSSIEDDS</sequence>
<evidence type="ECO:0000313" key="14">
    <source>
        <dbReference type="Proteomes" id="UP001162060"/>
    </source>
</evidence>
<dbReference type="InterPro" id="IPR004709">
    <property type="entry name" value="NaH_exchanger"/>
</dbReference>
<feature type="domain" description="Cation/H+ exchanger transmembrane" evidence="12">
    <location>
        <begin position="56"/>
        <end position="431"/>
    </location>
</feature>